<keyword evidence="5" id="KW-0677">Repeat</keyword>
<dbReference type="Proteomes" id="UP000504617">
    <property type="component" value="Unplaced"/>
</dbReference>
<evidence type="ECO:0000256" key="10">
    <source>
        <dbReference type="ARBA" id="ARBA00045654"/>
    </source>
</evidence>
<evidence type="ECO:0000256" key="1">
    <source>
        <dbReference type="ARBA" id="ARBA00004524"/>
    </source>
</evidence>
<dbReference type="InterPro" id="IPR021841">
    <property type="entry name" value="VAC14_Fig4p-bd"/>
</dbReference>
<dbReference type="InterPro" id="IPR026825">
    <property type="entry name" value="Vac14"/>
</dbReference>
<evidence type="ECO:0000313" key="14">
    <source>
        <dbReference type="Proteomes" id="UP000504617"/>
    </source>
</evidence>
<evidence type="ECO:0000256" key="12">
    <source>
        <dbReference type="SAM" id="MobiDB-lite"/>
    </source>
</evidence>
<dbReference type="PANTHER" id="PTHR16023">
    <property type="entry name" value="TAX1 BINDING PROTEIN-RELATED"/>
    <property type="match status" value="1"/>
</dbReference>
<evidence type="ECO:0000256" key="5">
    <source>
        <dbReference type="ARBA" id="ARBA00022737"/>
    </source>
</evidence>
<keyword evidence="7" id="KW-0256">Endoplasmic reticulum</keyword>
<dbReference type="AlphaFoldDB" id="A0A6I9XHA1"/>
<comment type="subunit">
    <text evidence="11">Forms pentamers. Component of the PI(3,5)P2 regulatory complex/PAS complex, at least composed of PIKFYVE, FIG4 and VAC14. VAC14 nucleates the assembly of the complex and serves as a scaffold by pentamerizing into a star-shaped structure, which can bind a single copy each of PIKFYVE and FIG4 and coordinates their activities. Interacts with NOS1.</text>
</comment>
<accession>A0A6I9XHA1</accession>
<evidence type="ECO:0000256" key="4">
    <source>
        <dbReference type="ARBA" id="ARBA00013840"/>
    </source>
</evidence>
<feature type="compositionally biased region" description="Basic and acidic residues" evidence="12">
    <location>
        <begin position="777"/>
        <end position="787"/>
    </location>
</feature>
<dbReference type="GO" id="GO:0070772">
    <property type="term" value="C:PAS complex"/>
    <property type="evidence" value="ECO:0007669"/>
    <property type="project" value="InterPro"/>
</dbReference>
<name>A0A6I9XHA1_9SAUR</name>
<evidence type="ECO:0000256" key="11">
    <source>
        <dbReference type="ARBA" id="ARBA00047092"/>
    </source>
</evidence>
<dbReference type="Pfam" id="PF12755">
    <property type="entry name" value="Vac14_Fab1_bd"/>
    <property type="match status" value="1"/>
</dbReference>
<evidence type="ECO:0000313" key="15">
    <source>
        <dbReference type="RefSeq" id="XP_013915089.1"/>
    </source>
</evidence>
<dbReference type="RefSeq" id="XP_013915089.1">
    <property type="nucleotide sequence ID" value="XM_014059614.1"/>
</dbReference>
<dbReference type="KEGG" id="tsr:106543566"/>
<protein>
    <recommendedName>
        <fullName evidence="4">Protein VAC14 homolog</fullName>
    </recommendedName>
</protein>
<comment type="function">
    <text evidence="10">Scaffold protein component of the PI(3,5)P2 regulatory complex which regulates both the synthesis and turnover of phosphatidylinositol 3,5-bisphosphate (PtdIns(3,5)P2). Pentamerizes into a star-shaped structure and nucleates the assembly of the complex. The pentamer binds a single copy each of PIKFYVE and FIG4 and coordinates both PIKfyve kinase activity and FIG4 phosphatase activity, being required to maintain normal levels of phosphatidylinositol 3-phosphate (PtdIns(3)P) and phosphatidylinositol 5-phosphate (PtdIns(5)P). Plays a role in the biogenesis of endosome carrier vesicles (ECV) / multivesicular bodies (MVB) transport intermediates from early endosomes.</text>
</comment>
<reference evidence="15" key="1">
    <citation type="submission" date="2025-08" db="UniProtKB">
        <authorList>
            <consortium name="RefSeq"/>
        </authorList>
    </citation>
    <scope>IDENTIFICATION</scope>
    <source>
        <tissue evidence="15">Skeletal muscle</tissue>
    </source>
</reference>
<dbReference type="FunFam" id="1.25.10.10:FF:001093">
    <property type="entry name" value="Vac14, PIKFYVE complex component"/>
    <property type="match status" value="1"/>
</dbReference>
<dbReference type="InterPro" id="IPR016024">
    <property type="entry name" value="ARM-type_fold"/>
</dbReference>
<keyword evidence="9" id="KW-0472">Membrane</keyword>
<evidence type="ECO:0000256" key="9">
    <source>
        <dbReference type="ARBA" id="ARBA00023136"/>
    </source>
</evidence>
<evidence type="ECO:0000256" key="6">
    <source>
        <dbReference type="ARBA" id="ARBA00022753"/>
    </source>
</evidence>
<keyword evidence="8" id="KW-0492">Microsome</keyword>
<feature type="domain" description="Vacuolar protein 14 C-terminal Fig4-binding" evidence="13">
    <location>
        <begin position="546"/>
        <end position="724"/>
    </location>
</feature>
<dbReference type="SUPFAM" id="SSF48371">
    <property type="entry name" value="ARM repeat"/>
    <property type="match status" value="1"/>
</dbReference>
<dbReference type="InterPro" id="IPR011989">
    <property type="entry name" value="ARM-like"/>
</dbReference>
<evidence type="ECO:0000259" key="13">
    <source>
        <dbReference type="Pfam" id="PF11916"/>
    </source>
</evidence>
<dbReference type="CTD" id="55697"/>
<dbReference type="PANTHER" id="PTHR16023:SF0">
    <property type="entry name" value="PROTEIN VAC14 HOMOLOG"/>
    <property type="match status" value="1"/>
</dbReference>
<organism evidence="14 15">
    <name type="scientific">Thamnophis sirtalis</name>
    <dbReference type="NCBI Taxonomy" id="35019"/>
    <lineage>
        <taxon>Eukaryota</taxon>
        <taxon>Metazoa</taxon>
        <taxon>Chordata</taxon>
        <taxon>Craniata</taxon>
        <taxon>Vertebrata</taxon>
        <taxon>Euteleostomi</taxon>
        <taxon>Lepidosauria</taxon>
        <taxon>Squamata</taxon>
        <taxon>Bifurcata</taxon>
        <taxon>Unidentata</taxon>
        <taxon>Episquamata</taxon>
        <taxon>Toxicofera</taxon>
        <taxon>Serpentes</taxon>
        <taxon>Colubroidea</taxon>
        <taxon>Colubridae</taxon>
        <taxon>Natricinae</taxon>
        <taxon>Thamnophis</taxon>
    </lineage>
</organism>
<evidence type="ECO:0000256" key="7">
    <source>
        <dbReference type="ARBA" id="ARBA00022824"/>
    </source>
</evidence>
<dbReference type="GeneID" id="106543566"/>
<dbReference type="GO" id="GO:0006661">
    <property type="term" value="P:phosphatidylinositol biosynthetic process"/>
    <property type="evidence" value="ECO:0007669"/>
    <property type="project" value="InterPro"/>
</dbReference>
<keyword evidence="14" id="KW-1185">Reference proteome</keyword>
<feature type="compositionally biased region" description="Basic and acidic residues" evidence="12">
    <location>
        <begin position="349"/>
        <end position="360"/>
    </location>
</feature>
<dbReference type="Gene3D" id="1.25.10.10">
    <property type="entry name" value="Leucine-rich Repeat Variant"/>
    <property type="match status" value="2"/>
</dbReference>
<feature type="region of interest" description="Disordered" evidence="12">
    <location>
        <begin position="349"/>
        <end position="374"/>
    </location>
</feature>
<comment type="similarity">
    <text evidence="3">Belongs to the VAC14 family.</text>
</comment>
<dbReference type="Pfam" id="PF11916">
    <property type="entry name" value="Vac14_Fig4_bd"/>
    <property type="match status" value="1"/>
</dbReference>
<dbReference type="OrthoDB" id="5574975at2759"/>
<keyword evidence="6" id="KW-0967">Endosome</keyword>
<evidence type="ECO:0000256" key="8">
    <source>
        <dbReference type="ARBA" id="ARBA00022848"/>
    </source>
</evidence>
<comment type="subcellular location">
    <subcellularLocation>
        <location evidence="2">Endosome membrane</location>
    </subcellularLocation>
    <subcellularLocation>
        <location evidence="1">Microsome membrane</location>
    </subcellularLocation>
</comment>
<dbReference type="GO" id="GO:0010008">
    <property type="term" value="C:endosome membrane"/>
    <property type="evidence" value="ECO:0007669"/>
    <property type="project" value="UniProtKB-SubCell"/>
</dbReference>
<sequence>MNPEKDFSPLTPSIVRALNDKLYEKRKVAALEIEKLVREFVAQNSAAQIKHVIQTLSVEFALSQHPHSRKGGLIGLAACSIALGKDSGLYLKELIEPVLTCFGDADSRLRYYACEALYNIVKVARGAIVPHFNVLFDGLSKLAADPDPNVKSGSELLDRLLKDIVTESSRFDLVSFIPLLRERIYSNNQYARQFIISWILVLESVPDINLLDYLPEILDGLFQILGDNSKEIRKMCEVALGEFLKEIKKTPANVKFAEMANILVIHCQASDDLIQLTAMCWMREFIQLAGRVMLPYSSGILTAVLPCLSYDDRKKNIKEVAAVCNQTLMKLVTPEDDEADEGREPLPAHQREVGQEEAGPKAEQSPSGCLDVSSESDFSSTNIFLPASMERSCVTLNLDGIVQVLDCHLHDSTTGMMTRIAVLKWLYHLYIKTPRKMFQHTDCLFPILLKTLSDDSDEVILKDLEVLAEIASSPAGQMEGRGLQEGPGLRLEQLDLPVPTSAKSSQAVSSSSSGAKSMGCSPSTPTMNSYFYQFMINLLKRFSSERKLLETRGAFIIRQLCLLLNAENIFHSMADILLREEDLRFASTMVHTLNTILLTSSELFQLRNQLKDLKTPESRNLFCCLYRSWCHNPVTTVSLCFLTQNYKHAYDLIQKFGDLEVTVDFLIEVDKLVQLIECPIFTYLRLQLLDVKSNPFLLKALYGLLMLLPQSNAFQLLSHRLQCVPNPELMQTADTAKTAQAARKTPAIDYAELLQHFERVQGKHLQGRHQRAVRAGEPPERRGAAAF</sequence>
<evidence type="ECO:0000256" key="3">
    <source>
        <dbReference type="ARBA" id="ARBA00010225"/>
    </source>
</evidence>
<proteinExistence type="inferred from homology"/>
<evidence type="ECO:0000256" key="2">
    <source>
        <dbReference type="ARBA" id="ARBA00004608"/>
    </source>
</evidence>
<gene>
    <name evidence="15" type="primary">VAC14</name>
</gene>
<feature type="region of interest" description="Disordered" evidence="12">
    <location>
        <begin position="768"/>
        <end position="787"/>
    </location>
</feature>